<dbReference type="PROSITE" id="PS00020">
    <property type="entry name" value="ACTININ_2"/>
    <property type="match status" value="1"/>
</dbReference>
<dbReference type="EMBL" id="ABJB011116028">
    <property type="status" value="NOT_ANNOTATED_CDS"/>
    <property type="molecule type" value="Genomic_DNA"/>
</dbReference>
<dbReference type="Pfam" id="PF00307">
    <property type="entry name" value="CH"/>
    <property type="match status" value="1"/>
</dbReference>
<keyword evidence="1" id="KW-0677">Repeat</keyword>
<feature type="domain" description="Calponin-homology (CH)" evidence="4">
    <location>
        <begin position="95"/>
        <end position="198"/>
    </location>
</feature>
<evidence type="ECO:0000313" key="5">
    <source>
        <dbReference type="EMBL" id="EEC10118.1"/>
    </source>
</evidence>
<dbReference type="InterPro" id="IPR036872">
    <property type="entry name" value="CH_dom_sf"/>
</dbReference>
<dbReference type="GO" id="GO:0003779">
    <property type="term" value="F:actin binding"/>
    <property type="evidence" value="ECO:0007669"/>
    <property type="project" value="UniProtKB-KW"/>
</dbReference>
<dbReference type="Gene3D" id="1.10.418.10">
    <property type="entry name" value="Calponin-like domain"/>
    <property type="match status" value="1"/>
</dbReference>
<evidence type="ECO:0000313" key="7">
    <source>
        <dbReference type="Proteomes" id="UP000001555"/>
    </source>
</evidence>
<dbReference type="InterPro" id="IPR001715">
    <property type="entry name" value="CH_dom"/>
</dbReference>
<keyword evidence="3" id="KW-0472">Membrane</keyword>
<dbReference type="EMBL" id="ABJB010578244">
    <property type="status" value="NOT_ANNOTATED_CDS"/>
    <property type="molecule type" value="Genomic_DNA"/>
</dbReference>
<keyword evidence="3" id="KW-1133">Transmembrane helix</keyword>
<dbReference type="GO" id="GO:0004725">
    <property type="term" value="F:protein tyrosine phosphatase activity"/>
    <property type="evidence" value="ECO:0007669"/>
    <property type="project" value="UniProtKB-EC"/>
</dbReference>
<dbReference type="EMBL" id="ABJB010767425">
    <property type="status" value="NOT_ANNOTATED_CDS"/>
    <property type="molecule type" value="Genomic_DNA"/>
</dbReference>
<evidence type="ECO:0000256" key="1">
    <source>
        <dbReference type="ARBA" id="ARBA00022737"/>
    </source>
</evidence>
<keyword evidence="8" id="KW-1267">Proteomics identification</keyword>
<dbReference type="PANTHER" id="PTHR11915">
    <property type="entry name" value="SPECTRIN/FILAMIN RELATED CYTOSKELETAL PROTEIN"/>
    <property type="match status" value="1"/>
</dbReference>
<reference evidence="6" key="2">
    <citation type="submission" date="2020-05" db="UniProtKB">
        <authorList>
            <consortium name="EnsemblMetazoa"/>
        </authorList>
    </citation>
    <scope>IDENTIFICATION</scope>
    <source>
        <strain evidence="6">wikel</strain>
    </source>
</reference>
<dbReference type="InParanoid" id="B7PU46"/>
<dbReference type="EMBL" id="ABJB010262434">
    <property type="status" value="NOT_ANNOTATED_CDS"/>
    <property type="molecule type" value="Genomic_DNA"/>
</dbReference>
<keyword evidence="5" id="KW-0378">Hydrolase</keyword>
<dbReference type="EMBL" id="ABJB010954649">
    <property type="status" value="NOT_ANNOTATED_CDS"/>
    <property type="molecule type" value="Genomic_DNA"/>
</dbReference>
<sequence length="233" mass="26464">MAADDGEEDVAELCRLLVVEFWCASSVIAALVVVAVTWCSGTGDGGGLLWRRLLRKRRTRLASEAAVTAMSATEEPSDVPREWTKPLRKLNERDAIQKKTFTKWVNKHLIKASKRVDDLFVDLQDGHSLLSLLEVLSGETLPREKGRMRFHMLQNVQTALNFLRYRKIKLVNIRAEDIVDGNPKLTLGLIWTIILHFQVSSKGSLLQISPVSFQVAQTHAYRRQEVREKYTIP</sequence>
<dbReference type="HOGENOM" id="CLU_1191034_0_0_1"/>
<organism>
    <name type="scientific">Ixodes scapularis</name>
    <name type="common">Black-legged tick</name>
    <name type="synonym">Deer tick</name>
    <dbReference type="NCBI Taxonomy" id="6945"/>
    <lineage>
        <taxon>Eukaryota</taxon>
        <taxon>Metazoa</taxon>
        <taxon>Ecdysozoa</taxon>
        <taxon>Arthropoda</taxon>
        <taxon>Chelicerata</taxon>
        <taxon>Arachnida</taxon>
        <taxon>Acari</taxon>
        <taxon>Parasitiformes</taxon>
        <taxon>Ixodida</taxon>
        <taxon>Ixodoidea</taxon>
        <taxon>Ixodidae</taxon>
        <taxon>Ixodinae</taxon>
        <taxon>Ixodes</taxon>
    </lineage>
</organism>
<dbReference type="VEuPathDB" id="VectorBase:ISCW019721"/>
<dbReference type="CDD" id="cd21188">
    <property type="entry name" value="CH_PLEC-like_rpt1"/>
    <property type="match status" value="1"/>
</dbReference>
<dbReference type="AlphaFoldDB" id="B7PU46"/>
<dbReference type="EMBL" id="ABJB011042110">
    <property type="status" value="NOT_ANNOTATED_CDS"/>
    <property type="molecule type" value="Genomic_DNA"/>
</dbReference>
<dbReference type="FunFam" id="1.10.418.10:FF:000048">
    <property type="entry name" value="Short stop, isoform B"/>
    <property type="match status" value="1"/>
</dbReference>
<dbReference type="EMBL" id="DS790409">
    <property type="protein sequence ID" value="EEC10118.1"/>
    <property type="molecule type" value="Genomic_DNA"/>
</dbReference>
<proteinExistence type="evidence at protein level"/>
<dbReference type="PROSITE" id="PS00019">
    <property type="entry name" value="ACTININ_1"/>
    <property type="match status" value="1"/>
</dbReference>
<dbReference type="STRING" id="6945.B7PU46"/>
<evidence type="ECO:0000256" key="3">
    <source>
        <dbReference type="SAM" id="Phobius"/>
    </source>
</evidence>
<dbReference type="SMART" id="SM00033">
    <property type="entry name" value="CH"/>
    <property type="match status" value="1"/>
</dbReference>
<dbReference type="EC" id="3.1.3.48" evidence="5"/>
<protein>
    <submittedName>
        <fullName evidence="5 6">Plectin, putative</fullName>
        <ecNumber evidence="5">3.1.3.48</ecNumber>
    </submittedName>
</protein>
<evidence type="ECO:0000313" key="6">
    <source>
        <dbReference type="EnsemblMetazoa" id="ISCW019721-PA"/>
    </source>
</evidence>
<feature type="transmembrane region" description="Helical" evidence="3">
    <location>
        <begin position="27"/>
        <end position="50"/>
    </location>
</feature>
<reference evidence="5 7" key="1">
    <citation type="submission" date="2008-03" db="EMBL/GenBank/DDBJ databases">
        <title>Annotation of Ixodes scapularis.</title>
        <authorList>
            <consortium name="Ixodes scapularis Genome Project Consortium"/>
            <person name="Caler E."/>
            <person name="Hannick L.I."/>
            <person name="Bidwell S."/>
            <person name="Joardar V."/>
            <person name="Thiagarajan M."/>
            <person name="Amedeo P."/>
            <person name="Galinsky K.J."/>
            <person name="Schobel S."/>
            <person name="Inman J."/>
            <person name="Hostetler J."/>
            <person name="Miller J."/>
            <person name="Hammond M."/>
            <person name="Megy K."/>
            <person name="Lawson D."/>
            <person name="Kodira C."/>
            <person name="Sutton G."/>
            <person name="Meyer J."/>
            <person name="Hill C.A."/>
            <person name="Birren B."/>
            <person name="Nene V."/>
            <person name="Collins F."/>
            <person name="Alarcon-Chaidez F."/>
            <person name="Wikel S."/>
            <person name="Strausberg R."/>
        </authorList>
    </citation>
    <scope>NUCLEOTIDE SEQUENCE [LARGE SCALE GENOMIC DNA]</scope>
    <source>
        <strain evidence="7">Wikel</strain>
        <strain evidence="5">Wikel colony</strain>
    </source>
</reference>
<dbReference type="InterPro" id="IPR001589">
    <property type="entry name" value="Actinin_actin-bd_CS"/>
</dbReference>
<evidence type="ECO:0000256" key="2">
    <source>
        <dbReference type="ARBA" id="ARBA00023203"/>
    </source>
</evidence>
<evidence type="ECO:0000259" key="4">
    <source>
        <dbReference type="PROSITE" id="PS50021"/>
    </source>
</evidence>
<dbReference type="PROSITE" id="PS50021">
    <property type="entry name" value="CH"/>
    <property type="match status" value="1"/>
</dbReference>
<keyword evidence="7" id="KW-1185">Reference proteome</keyword>
<dbReference type="SUPFAM" id="SSF47576">
    <property type="entry name" value="Calponin-homology domain, CH-domain"/>
    <property type="match status" value="1"/>
</dbReference>
<evidence type="ECO:0007829" key="8">
    <source>
        <dbReference type="PeptideAtlas" id="B7PU46"/>
    </source>
</evidence>
<gene>
    <name evidence="5" type="ORF">IscW_ISCW019721</name>
</gene>
<dbReference type="PaxDb" id="6945-B7PU46"/>
<dbReference type="EMBL" id="ABJB010703469">
    <property type="status" value="NOT_ANNOTATED_CDS"/>
    <property type="molecule type" value="Genomic_DNA"/>
</dbReference>
<name>B7PU46_IXOSC</name>
<accession>B7PU46</accession>
<keyword evidence="3" id="KW-0812">Transmembrane</keyword>
<dbReference type="EMBL" id="ABJB010612294">
    <property type="status" value="NOT_ANNOTATED_CDS"/>
    <property type="molecule type" value="Genomic_DNA"/>
</dbReference>
<keyword evidence="2" id="KW-0009">Actin-binding</keyword>
<dbReference type="EnsemblMetazoa" id="ISCW019721-RA">
    <property type="protein sequence ID" value="ISCW019721-PA"/>
    <property type="gene ID" value="ISCW019721"/>
</dbReference>
<dbReference type="VEuPathDB" id="VectorBase:ISCI019721"/>
<dbReference type="Proteomes" id="UP000001555">
    <property type="component" value="Unassembled WGS sequence"/>
</dbReference>